<feature type="domain" description="SMP-LTD" evidence="14">
    <location>
        <begin position="311"/>
        <end position="537"/>
    </location>
</feature>
<evidence type="ECO:0000256" key="11">
    <source>
        <dbReference type="SAM" id="MobiDB-lite"/>
    </source>
</evidence>
<comment type="subcellular location">
    <subcellularLocation>
        <location evidence="1">Endoplasmic reticulum membrane</location>
    </subcellularLocation>
</comment>
<dbReference type="InterPro" id="IPR035892">
    <property type="entry name" value="C2_domain_sf"/>
</dbReference>
<feature type="compositionally biased region" description="Basic and acidic residues" evidence="11">
    <location>
        <begin position="95"/>
        <end position="108"/>
    </location>
</feature>
<dbReference type="GO" id="GO:0008289">
    <property type="term" value="F:lipid binding"/>
    <property type="evidence" value="ECO:0007669"/>
    <property type="project" value="UniProtKB-KW"/>
</dbReference>
<dbReference type="GeneID" id="9526394"/>
<keyword evidence="5" id="KW-0677">Repeat</keyword>
<dbReference type="EMBL" id="ABSU01000026">
    <property type="protein sequence ID" value="EFE30802.1"/>
    <property type="molecule type" value="Genomic_DNA"/>
</dbReference>
<keyword evidence="8" id="KW-0445">Lipid transport</keyword>
<feature type="region of interest" description="Disordered" evidence="11">
    <location>
        <begin position="95"/>
        <end position="138"/>
    </location>
</feature>
<gene>
    <name evidence="15" type="ORF">ARB_02292</name>
</gene>
<accession>D4B1G3</accession>
<comment type="caution">
    <text evidence="15">The sequence shown here is derived from an EMBL/GenBank/DDBJ whole genome shotgun (WGS) entry which is preliminary data.</text>
</comment>
<dbReference type="GO" id="GO:0005789">
    <property type="term" value="C:endoplasmic reticulum membrane"/>
    <property type="evidence" value="ECO:0007669"/>
    <property type="project" value="UniProtKB-SubCell"/>
</dbReference>
<feature type="region of interest" description="Disordered" evidence="11">
    <location>
        <begin position="1112"/>
        <end position="1206"/>
    </location>
</feature>
<dbReference type="InterPro" id="IPR000008">
    <property type="entry name" value="C2_dom"/>
</dbReference>
<dbReference type="RefSeq" id="XP_003011442.1">
    <property type="nucleotide sequence ID" value="XM_003011396.1"/>
</dbReference>
<evidence type="ECO:0000256" key="9">
    <source>
        <dbReference type="ARBA" id="ARBA00023121"/>
    </source>
</evidence>
<dbReference type="Pfam" id="PF25669">
    <property type="entry name" value="SMP_MUG190-like"/>
    <property type="match status" value="1"/>
</dbReference>
<dbReference type="HOGENOM" id="CLU_002125_2_0_1"/>
<dbReference type="CDD" id="cd04052">
    <property type="entry name" value="C2B_Tricalbin-like"/>
    <property type="match status" value="1"/>
</dbReference>
<evidence type="ECO:0000256" key="5">
    <source>
        <dbReference type="ARBA" id="ARBA00022737"/>
    </source>
</evidence>
<evidence type="ECO:0000256" key="1">
    <source>
        <dbReference type="ARBA" id="ARBA00004586"/>
    </source>
</evidence>
<dbReference type="PANTHER" id="PTHR47348">
    <property type="entry name" value="MEIOTICALLY UP-REGULATED GENE 190 PROTEIN"/>
    <property type="match status" value="1"/>
</dbReference>
<evidence type="ECO:0000256" key="12">
    <source>
        <dbReference type="SAM" id="Phobius"/>
    </source>
</evidence>
<keyword evidence="4 12" id="KW-0812">Transmembrane</keyword>
<dbReference type="PROSITE" id="PS51847">
    <property type="entry name" value="SMP"/>
    <property type="match status" value="1"/>
</dbReference>
<feature type="region of interest" description="Disordered" evidence="11">
    <location>
        <begin position="1277"/>
        <end position="1301"/>
    </location>
</feature>
<evidence type="ECO:0000256" key="4">
    <source>
        <dbReference type="ARBA" id="ARBA00022692"/>
    </source>
</evidence>
<dbReference type="Proteomes" id="UP000008866">
    <property type="component" value="Unassembled WGS sequence"/>
</dbReference>
<dbReference type="Gene3D" id="2.60.40.150">
    <property type="entry name" value="C2 domain"/>
    <property type="match status" value="2"/>
</dbReference>
<feature type="region of interest" description="Disordered" evidence="11">
    <location>
        <begin position="698"/>
        <end position="730"/>
    </location>
</feature>
<protein>
    <recommendedName>
        <fullName evidence="17">C2 domain protein</fullName>
    </recommendedName>
</protein>
<keyword evidence="2" id="KW-0813">Transport</keyword>
<keyword evidence="9" id="KW-0446">Lipid-binding</keyword>
<evidence type="ECO:0000259" key="13">
    <source>
        <dbReference type="PROSITE" id="PS50004"/>
    </source>
</evidence>
<name>D4B1G3_ARTBC</name>
<dbReference type="InterPro" id="IPR057349">
    <property type="entry name" value="C2_Mug190_3rd"/>
</dbReference>
<evidence type="ECO:0000313" key="16">
    <source>
        <dbReference type="Proteomes" id="UP000008866"/>
    </source>
</evidence>
<evidence type="ECO:0000256" key="7">
    <source>
        <dbReference type="ARBA" id="ARBA00022989"/>
    </source>
</evidence>
<keyword evidence="7 12" id="KW-1133">Transmembrane helix</keyword>
<feature type="domain" description="C2" evidence="13">
    <location>
        <begin position="726"/>
        <end position="870"/>
    </location>
</feature>
<dbReference type="Pfam" id="PF00168">
    <property type="entry name" value="C2"/>
    <property type="match status" value="2"/>
</dbReference>
<evidence type="ECO:0000259" key="14">
    <source>
        <dbReference type="PROSITE" id="PS51847"/>
    </source>
</evidence>
<feature type="domain" description="C2" evidence="13">
    <location>
        <begin position="535"/>
        <end position="662"/>
    </location>
</feature>
<evidence type="ECO:0000256" key="10">
    <source>
        <dbReference type="ARBA" id="ARBA00023136"/>
    </source>
</evidence>
<dbReference type="Pfam" id="PF25331">
    <property type="entry name" value="C2_Mug190_3rd"/>
    <property type="match status" value="1"/>
</dbReference>
<dbReference type="InterPro" id="IPR037765">
    <property type="entry name" value="C2B_Tricalbin"/>
</dbReference>
<proteinExistence type="predicted"/>
<feature type="compositionally biased region" description="Basic and acidic residues" evidence="11">
    <location>
        <begin position="1280"/>
        <end position="1300"/>
    </location>
</feature>
<keyword evidence="3" id="KW-0597">Phosphoprotein</keyword>
<dbReference type="GO" id="GO:0061817">
    <property type="term" value="P:endoplasmic reticulum-plasma membrane tethering"/>
    <property type="evidence" value="ECO:0007669"/>
    <property type="project" value="InterPro"/>
</dbReference>
<evidence type="ECO:0000256" key="6">
    <source>
        <dbReference type="ARBA" id="ARBA00022824"/>
    </source>
</evidence>
<dbReference type="eggNOG" id="KOG1012">
    <property type="taxonomic scope" value="Eukaryota"/>
</dbReference>
<evidence type="ECO:0000256" key="2">
    <source>
        <dbReference type="ARBA" id="ARBA00022448"/>
    </source>
</evidence>
<feature type="transmembrane region" description="Helical" evidence="12">
    <location>
        <begin position="438"/>
        <end position="456"/>
    </location>
</feature>
<dbReference type="SMART" id="SM00239">
    <property type="entry name" value="C2"/>
    <property type="match status" value="2"/>
</dbReference>
<keyword evidence="10 12" id="KW-0472">Membrane</keyword>
<feature type="compositionally biased region" description="Basic and acidic residues" evidence="11">
    <location>
        <begin position="698"/>
        <end position="720"/>
    </location>
</feature>
<organism evidence="15 16">
    <name type="scientific">Arthroderma benhamiae (strain ATCC MYA-4681 / CBS 112371)</name>
    <name type="common">Trichophyton mentagrophytes</name>
    <dbReference type="NCBI Taxonomy" id="663331"/>
    <lineage>
        <taxon>Eukaryota</taxon>
        <taxon>Fungi</taxon>
        <taxon>Dikarya</taxon>
        <taxon>Ascomycota</taxon>
        <taxon>Pezizomycotina</taxon>
        <taxon>Eurotiomycetes</taxon>
        <taxon>Eurotiomycetidae</taxon>
        <taxon>Onygenales</taxon>
        <taxon>Arthrodermataceae</taxon>
        <taxon>Trichophyton</taxon>
    </lineage>
</organism>
<dbReference type="GO" id="GO:0006869">
    <property type="term" value="P:lipid transport"/>
    <property type="evidence" value="ECO:0007669"/>
    <property type="project" value="UniProtKB-KW"/>
</dbReference>
<keyword evidence="6" id="KW-0256">Endoplasmic reticulum</keyword>
<feature type="compositionally biased region" description="Basic residues" evidence="11">
    <location>
        <begin position="122"/>
        <end position="134"/>
    </location>
</feature>
<dbReference type="OMA" id="WDSDRNT"/>
<dbReference type="PANTHER" id="PTHR47348:SF3">
    <property type="entry name" value="MEIOTICALLY UP-REGULATED GENE 190 PROTEIN"/>
    <property type="match status" value="1"/>
</dbReference>
<feature type="compositionally biased region" description="Polar residues" evidence="11">
    <location>
        <begin position="1134"/>
        <end position="1144"/>
    </location>
</feature>
<reference evidence="16" key="1">
    <citation type="journal article" date="2011" name="Genome Biol.">
        <title>Comparative and functional genomics provide insights into the pathogenicity of dermatophytic fungi.</title>
        <authorList>
            <person name="Burmester A."/>
            <person name="Shelest E."/>
            <person name="Gloeckner G."/>
            <person name="Heddergott C."/>
            <person name="Schindler S."/>
            <person name="Staib P."/>
            <person name="Heidel A."/>
            <person name="Felder M."/>
            <person name="Petzold A."/>
            <person name="Szafranski K."/>
            <person name="Feuermann M."/>
            <person name="Pedruzzi I."/>
            <person name="Priebe S."/>
            <person name="Groth M."/>
            <person name="Winkler R."/>
            <person name="Li W."/>
            <person name="Kniemeyer O."/>
            <person name="Schroeckh V."/>
            <person name="Hertweck C."/>
            <person name="Hube B."/>
            <person name="White T.C."/>
            <person name="Platzer M."/>
            <person name="Guthke R."/>
            <person name="Heitman J."/>
            <person name="Woestemeyer J."/>
            <person name="Zipfel P.F."/>
            <person name="Monod M."/>
            <person name="Brakhage A.A."/>
        </authorList>
    </citation>
    <scope>NUCLEOTIDE SEQUENCE [LARGE SCALE GENOMIC DNA]</scope>
    <source>
        <strain evidence="16">ATCC MYA-4681 / CBS 112371</strain>
    </source>
</reference>
<evidence type="ECO:0008006" key="17">
    <source>
        <dbReference type="Google" id="ProtNLM"/>
    </source>
</evidence>
<feature type="transmembrane region" description="Helical" evidence="12">
    <location>
        <begin position="244"/>
        <end position="262"/>
    </location>
</feature>
<sequence length="1351" mass="150594">MEGLIYNDCSIRVDKKVCLQQVLPSLKGPSSTQLLSSINSIHYSRKDLELSTSNDRQTARNIPTMTTQKKPGGYWSEANPVPTIQQFIAELDAGKAERDRQIDEEARKKTTPQKQPTGAAVPHRKPVPKTKAKGRVVTDPTTGTEVEIDDVDENFKKAVRDPQVRFYLFLYPRIVKEKVLSVQTKPSQKLEEYKHTQDIVSPPEPIAAGTTSDVPIHGERTNILFHPTPSISYEPMFKILEKRAGVLCSVIFGSILVAGRFAGGELKWIFPLACCVATGVWLWTYDVIRRGRTFEWHSEKLRGQTATANLLPESAEWLNSFVEIFWGLINPDMFASVADTIEDVMHASLPGIIENVRIAEIDQGSNPLRIISLRSLPDGQCSDLIEGLRNYNLENKDEQQAAAEEEGGQPYNLECTFAYHAKPGENTSSRAQNMHMMVVFYLGVKGLFGVPFPIFVELSELVGTVRLRLQLSPEAPFAKSLTFSLMGMPHIRAGCTPMIKRGINILNLPLISNFVNYAIRAAVSMYVAPKSMSLDLSMMLGGDDIQKDTSALGVFWVRIHRANGLSKQDKRGSKGGGSDPYINLSFSKYGKPMYCTRVICDDLNPEWEESAALLVTPELIKADEKLSVELWDSDRNTADDIVGKVELSMQNLLQHPGKMFPITSKLQGMDAGTEMPGELFWEVGYFRKPHFRHALRTDGKDETLPKDLKDHPALQDEKGNVPEPEDDAEAVTCTPPDPLWPSGICTIVIHQVVNLQVQDIKGTLKNRKGNEYEAARSYGESTGEEGKQFPTSYCTVHLNDEPIFRTRAKAVSSKPIFNAGTERFVRDWRSAMVTIAVRDQRNREHDPILGIVPLKLSDILQASSQVTRWYPLDGGIGFGRIRISLLFRSVELRLPPKLLGYDVGTFSITSNKIILKNCASRGKLKIRTSGVHYSVPRSAWKPDSIEENGGFFDLTSDLKEEIILPTKHRYRSAIIFEVQHSSGTAHALVWLQNLVDNEETPVDLPVWTAKNSWRLVQNYMAEENWEEAKNSPGLEDLEMVGRIQFSCRFTPGFHQTHEKLVNNNDSREAFETWEASVSEGVRGEIRSEVPPTVQRLHEKSLVQERDILRQASAKLRRPRSKDSNLSSIDDIIRQSMTGNASSRIEGSAASEGQHENQSRNQSRPTTAGSANANANANTNADAGVTANRTVPAPMTVGGDGMPESHNNPQMMDYADGPTTTEAVDRPLGEREVAGAETTVGGAMASHEYDLDDGRVDGHGENDNNDDNADAALVDGVLSESSHETTEERRERIGNKENRRSEWRKHRGVMQWRPARNAAFVKHEASFAMKKVKDKLMGDMTGREPDIQTEVG</sequence>
<dbReference type="InterPro" id="IPR037767">
    <property type="entry name" value="C2A_Mug190-like"/>
</dbReference>
<feature type="compositionally biased region" description="Low complexity" evidence="11">
    <location>
        <begin position="1165"/>
        <end position="1187"/>
    </location>
</feature>
<feature type="transmembrane region" description="Helical" evidence="12">
    <location>
        <begin position="268"/>
        <end position="288"/>
    </location>
</feature>
<dbReference type="CDD" id="cd04041">
    <property type="entry name" value="C2A_fungal"/>
    <property type="match status" value="1"/>
</dbReference>
<dbReference type="PROSITE" id="PS50004">
    <property type="entry name" value="C2"/>
    <property type="match status" value="2"/>
</dbReference>
<evidence type="ECO:0000256" key="8">
    <source>
        <dbReference type="ARBA" id="ARBA00023055"/>
    </source>
</evidence>
<keyword evidence="16" id="KW-1185">Reference proteome</keyword>
<dbReference type="SUPFAM" id="SSF49562">
    <property type="entry name" value="C2 domain (Calcium/lipid-binding domain, CaLB)"/>
    <property type="match status" value="2"/>
</dbReference>
<evidence type="ECO:0000256" key="3">
    <source>
        <dbReference type="ARBA" id="ARBA00022553"/>
    </source>
</evidence>
<dbReference type="KEGG" id="abe:ARB_02292"/>
<evidence type="ECO:0000313" key="15">
    <source>
        <dbReference type="EMBL" id="EFE30802.1"/>
    </source>
</evidence>
<dbReference type="CDD" id="cd21676">
    <property type="entry name" value="SMP_Mug190"/>
    <property type="match status" value="1"/>
</dbReference>
<dbReference type="InterPro" id="IPR031468">
    <property type="entry name" value="SMP_LBD"/>
</dbReference>